<gene>
    <name evidence="4" type="ORF">N325_09004</name>
</gene>
<organism evidence="4 5">
    <name type="scientific">Colius striatus</name>
    <name type="common">Speckled mousebird</name>
    <dbReference type="NCBI Taxonomy" id="57412"/>
    <lineage>
        <taxon>Eukaryota</taxon>
        <taxon>Metazoa</taxon>
        <taxon>Chordata</taxon>
        <taxon>Craniata</taxon>
        <taxon>Vertebrata</taxon>
        <taxon>Euteleostomi</taxon>
        <taxon>Archelosauria</taxon>
        <taxon>Archosauria</taxon>
        <taxon>Dinosauria</taxon>
        <taxon>Saurischia</taxon>
        <taxon>Theropoda</taxon>
        <taxon>Coelurosauria</taxon>
        <taxon>Aves</taxon>
        <taxon>Neognathae</taxon>
        <taxon>Neoaves</taxon>
        <taxon>Telluraves</taxon>
        <taxon>Coraciimorphae</taxon>
        <taxon>Coliiformes</taxon>
        <taxon>Coliidae</taxon>
        <taxon>Colius</taxon>
    </lineage>
</organism>
<evidence type="ECO:0000313" key="4">
    <source>
        <dbReference type="EMBL" id="KFP29898.1"/>
    </source>
</evidence>
<dbReference type="EMBL" id="KK537681">
    <property type="protein sequence ID" value="KFP29898.1"/>
    <property type="molecule type" value="Genomic_DNA"/>
</dbReference>
<evidence type="ECO:0000259" key="3">
    <source>
        <dbReference type="Pfam" id="PF04825"/>
    </source>
</evidence>
<feature type="non-terminal residue" evidence="4">
    <location>
        <position position="364"/>
    </location>
</feature>
<dbReference type="GO" id="GO:0030893">
    <property type="term" value="C:meiotic cohesin complex"/>
    <property type="evidence" value="ECO:0007669"/>
    <property type="project" value="TreeGrafter"/>
</dbReference>
<feature type="domain" description="Rad21/Rec8-like protein N-terminal" evidence="3">
    <location>
        <begin position="1"/>
        <end position="102"/>
    </location>
</feature>
<dbReference type="Pfam" id="PF04825">
    <property type="entry name" value="Rad21_Rec8_N"/>
    <property type="match status" value="1"/>
</dbReference>
<sequence>MFYLHLLVNKRGPLAKIWLAAHWEKKLTKAHVFECNLEIAVEKIISPKFTIALRTSGHLLVGVVRIYHRKTKYLLSDCTEALTKIKTTFRPGLIDLPEHGTEAAFQSITLPEEFHDFEGPLPDVSAIDVAEYFALNQSRVEDITLKEDYDSKILLCDRNFDEEAVENPSCSHCSNNSLGAADLTLAGGSACKFAYLEDTHCFEHDGFGDEDNDIDMIEMLLQDEQNALEKDVHEMEEECPLFQALPEISMAIEPSCADTTADKASPLMDEVMPLLKEEGFVLEPVDDPAVTQGKKGKRKRKLLVDVDKELNYTTIYNQLNNYTDLLTTLDLAPPTKKTMMWKKSGGVKNLLCQATLPVVHAELQ</sequence>
<dbReference type="AlphaFoldDB" id="A0A091K100"/>
<proteinExistence type="predicted"/>
<comment type="subcellular location">
    <subcellularLocation>
        <location evidence="1">Nucleus</location>
    </subcellularLocation>
</comment>
<evidence type="ECO:0000256" key="1">
    <source>
        <dbReference type="ARBA" id="ARBA00004123"/>
    </source>
</evidence>
<dbReference type="Proteomes" id="UP000053615">
    <property type="component" value="Unassembled WGS sequence"/>
</dbReference>
<protein>
    <submittedName>
        <fullName evidence="4">Double-strand-break repair protein rad21-like 1</fullName>
    </submittedName>
</protein>
<evidence type="ECO:0000256" key="2">
    <source>
        <dbReference type="ARBA" id="ARBA00023242"/>
    </source>
</evidence>
<reference evidence="4 5" key="1">
    <citation type="submission" date="2014-04" db="EMBL/GenBank/DDBJ databases">
        <title>Genome evolution of avian class.</title>
        <authorList>
            <person name="Zhang G."/>
            <person name="Li C."/>
        </authorList>
    </citation>
    <scope>NUCLEOTIDE SEQUENCE [LARGE SCALE GENOMIC DNA]</scope>
    <source>
        <strain evidence="4">BGI_N325</strain>
    </source>
</reference>
<accession>A0A091K100</accession>
<dbReference type="InterPro" id="IPR039781">
    <property type="entry name" value="Rad21/Rec8-like"/>
</dbReference>
<keyword evidence="5" id="KW-1185">Reference proteome</keyword>
<dbReference type="GO" id="GO:0003682">
    <property type="term" value="F:chromatin binding"/>
    <property type="evidence" value="ECO:0007669"/>
    <property type="project" value="TreeGrafter"/>
</dbReference>
<dbReference type="GO" id="GO:1990414">
    <property type="term" value="P:replication-born double-strand break repair via sister chromatid exchange"/>
    <property type="evidence" value="ECO:0007669"/>
    <property type="project" value="TreeGrafter"/>
</dbReference>
<dbReference type="PANTHER" id="PTHR12585:SF19">
    <property type="entry name" value="DOUBLE-STRAND-BREAK REPAIR PROTEIN RAD21-LIKE PROTEIN 1"/>
    <property type="match status" value="1"/>
</dbReference>
<keyword evidence="2" id="KW-0539">Nucleus</keyword>
<dbReference type="GO" id="GO:0007062">
    <property type="term" value="P:sister chromatid cohesion"/>
    <property type="evidence" value="ECO:0007669"/>
    <property type="project" value="InterPro"/>
</dbReference>
<dbReference type="InterPro" id="IPR006910">
    <property type="entry name" value="Rad21_Rec8_N"/>
</dbReference>
<name>A0A091K100_COLST</name>
<evidence type="ECO:0000313" key="5">
    <source>
        <dbReference type="Proteomes" id="UP000053615"/>
    </source>
</evidence>
<dbReference type="GO" id="GO:0005634">
    <property type="term" value="C:nucleus"/>
    <property type="evidence" value="ECO:0007669"/>
    <property type="project" value="UniProtKB-SubCell"/>
</dbReference>
<dbReference type="PANTHER" id="PTHR12585">
    <property type="entry name" value="SCC1 / RAD21 FAMILY MEMBER"/>
    <property type="match status" value="1"/>
</dbReference>